<proteinExistence type="predicted"/>
<dbReference type="KEGG" id="osn:115210592"/>
<dbReference type="PANTHER" id="PTHR46060:SF1">
    <property type="entry name" value="MARINER MOS1 TRANSPOSASE-LIKE PROTEIN"/>
    <property type="match status" value="1"/>
</dbReference>
<dbReference type="InterPro" id="IPR001888">
    <property type="entry name" value="Transposase_1"/>
</dbReference>
<keyword evidence="1" id="KW-1185">Reference proteome</keyword>
<organism evidence="1 2">
    <name type="scientific">Octopus sinensis</name>
    <name type="common">East Asian common octopus</name>
    <dbReference type="NCBI Taxonomy" id="2607531"/>
    <lineage>
        <taxon>Eukaryota</taxon>
        <taxon>Metazoa</taxon>
        <taxon>Spiralia</taxon>
        <taxon>Lophotrochozoa</taxon>
        <taxon>Mollusca</taxon>
        <taxon>Cephalopoda</taxon>
        <taxon>Coleoidea</taxon>
        <taxon>Octopodiformes</taxon>
        <taxon>Octopoda</taxon>
        <taxon>Incirrata</taxon>
        <taxon>Octopodidae</taxon>
        <taxon>Octopus</taxon>
    </lineage>
</organism>
<dbReference type="Gene3D" id="3.30.420.10">
    <property type="entry name" value="Ribonuclease H-like superfamily/Ribonuclease H"/>
    <property type="match status" value="1"/>
</dbReference>
<dbReference type="PANTHER" id="PTHR46060">
    <property type="entry name" value="MARINER MOS1 TRANSPOSASE-LIKE PROTEIN"/>
    <property type="match status" value="1"/>
</dbReference>
<dbReference type="AlphaFoldDB" id="A0A6P7SA35"/>
<protein>
    <submittedName>
        <fullName evidence="2">Histone-lysine N-methyltransferase SETMAR-like</fullName>
    </submittedName>
</protein>
<gene>
    <name evidence="2" type="primary">LOC115210592</name>
</gene>
<dbReference type="Proteomes" id="UP000515154">
    <property type="component" value="Linkage group LG4"/>
</dbReference>
<evidence type="ECO:0000313" key="2">
    <source>
        <dbReference type="RefSeq" id="XP_029635055.1"/>
    </source>
</evidence>
<dbReference type="RefSeq" id="XP_029635055.1">
    <property type="nucleotide sequence ID" value="XM_029779195.1"/>
</dbReference>
<sequence>MLSVWWNIEGIVHYELLDNNQAITANLYCDHLHHLKAALDRKQLCLVNRKGVIFQHDNARPHAAQLTKYLLEELGWEILLHPPYSPDLAHSDYYLFWGLQNHLNGLTLASKEVVENELDSYFTSKPKQFYKHGIY</sequence>
<name>A0A6P7SA35_9MOLL</name>
<evidence type="ECO:0000313" key="1">
    <source>
        <dbReference type="Proteomes" id="UP000515154"/>
    </source>
</evidence>
<reference evidence="2" key="1">
    <citation type="submission" date="2025-08" db="UniProtKB">
        <authorList>
            <consortium name="RefSeq"/>
        </authorList>
    </citation>
    <scope>IDENTIFICATION</scope>
</reference>
<dbReference type="GO" id="GO:0003676">
    <property type="term" value="F:nucleic acid binding"/>
    <property type="evidence" value="ECO:0007669"/>
    <property type="project" value="InterPro"/>
</dbReference>
<dbReference type="InterPro" id="IPR052709">
    <property type="entry name" value="Transposase-MT_Hybrid"/>
</dbReference>
<dbReference type="Pfam" id="PF01359">
    <property type="entry name" value="Transposase_1"/>
    <property type="match status" value="1"/>
</dbReference>
<dbReference type="InterPro" id="IPR036397">
    <property type="entry name" value="RNaseH_sf"/>
</dbReference>
<accession>A0A6P7SA35</accession>